<sequence>MKTQQSIYWSALLVLTGIMLFSVYKYFTQYEMISGFFEHLNYPTYLIYPLAIAKILGLIAIWGNFSSWLKEWAYAGFFFDTLLAFFAHYITDGHNYLFAFIGLIATLSAYFMGRELRP</sequence>
<dbReference type="Proteomes" id="UP000185728">
    <property type="component" value="Unassembled WGS sequence"/>
</dbReference>
<protein>
    <submittedName>
        <fullName evidence="6">DoxX-like family protein</fullName>
    </submittedName>
</protein>
<comment type="caution">
    <text evidence="6">The sequence shown here is derived from an EMBL/GenBank/DDBJ whole genome shotgun (WGS) entry which is preliminary data.</text>
</comment>
<name>A0ABY1KL78_9FLAO</name>
<reference evidence="6 7" key="1">
    <citation type="submission" date="2017-01" db="EMBL/GenBank/DDBJ databases">
        <authorList>
            <person name="Varghese N."/>
            <person name="Submissions S."/>
        </authorList>
    </citation>
    <scope>NUCLEOTIDE SEQUENCE [LARGE SCALE GENOMIC DNA]</scope>
    <source>
        <strain evidence="6 7">DSM 2061</strain>
    </source>
</reference>
<feature type="transmembrane region" description="Helical" evidence="5">
    <location>
        <begin position="96"/>
        <end position="113"/>
    </location>
</feature>
<evidence type="ECO:0000256" key="1">
    <source>
        <dbReference type="ARBA" id="ARBA00004141"/>
    </source>
</evidence>
<evidence type="ECO:0000256" key="4">
    <source>
        <dbReference type="ARBA" id="ARBA00023136"/>
    </source>
</evidence>
<evidence type="ECO:0000313" key="6">
    <source>
        <dbReference type="EMBL" id="SIS39379.1"/>
    </source>
</evidence>
<proteinExistence type="predicted"/>
<dbReference type="InterPro" id="IPR032808">
    <property type="entry name" value="DoxX"/>
</dbReference>
<evidence type="ECO:0000256" key="5">
    <source>
        <dbReference type="SAM" id="Phobius"/>
    </source>
</evidence>
<organism evidence="6 7">
    <name type="scientific">Zobellia uliginosa</name>
    <dbReference type="NCBI Taxonomy" id="143224"/>
    <lineage>
        <taxon>Bacteria</taxon>
        <taxon>Pseudomonadati</taxon>
        <taxon>Bacteroidota</taxon>
        <taxon>Flavobacteriia</taxon>
        <taxon>Flavobacteriales</taxon>
        <taxon>Flavobacteriaceae</taxon>
        <taxon>Zobellia</taxon>
    </lineage>
</organism>
<feature type="transmembrane region" description="Helical" evidence="5">
    <location>
        <begin position="72"/>
        <end position="90"/>
    </location>
</feature>
<evidence type="ECO:0000256" key="3">
    <source>
        <dbReference type="ARBA" id="ARBA00022989"/>
    </source>
</evidence>
<evidence type="ECO:0000256" key="2">
    <source>
        <dbReference type="ARBA" id="ARBA00022692"/>
    </source>
</evidence>
<keyword evidence="3 5" id="KW-1133">Transmembrane helix</keyword>
<keyword evidence="7" id="KW-1185">Reference proteome</keyword>
<keyword evidence="2 5" id="KW-0812">Transmembrane</keyword>
<dbReference type="EMBL" id="FTOB01000001">
    <property type="protein sequence ID" value="SIS39379.1"/>
    <property type="molecule type" value="Genomic_DNA"/>
</dbReference>
<feature type="transmembrane region" description="Helical" evidence="5">
    <location>
        <begin position="47"/>
        <end position="65"/>
    </location>
</feature>
<dbReference type="RefSeq" id="WP_076453300.1">
    <property type="nucleotide sequence ID" value="NZ_FTOB01000001.1"/>
</dbReference>
<keyword evidence="4 5" id="KW-0472">Membrane</keyword>
<evidence type="ECO:0000313" key="7">
    <source>
        <dbReference type="Proteomes" id="UP000185728"/>
    </source>
</evidence>
<accession>A0ABY1KL78</accession>
<feature type="transmembrane region" description="Helical" evidence="5">
    <location>
        <begin position="7"/>
        <end position="27"/>
    </location>
</feature>
<dbReference type="Pfam" id="PF13564">
    <property type="entry name" value="DoxX_2"/>
    <property type="match status" value="1"/>
</dbReference>
<comment type="subcellular location">
    <subcellularLocation>
        <location evidence="1">Membrane</location>
        <topology evidence="1">Multi-pass membrane protein</topology>
    </subcellularLocation>
</comment>
<gene>
    <name evidence="6" type="ORF">SAMN05421766_101436</name>
</gene>